<dbReference type="PANTHER" id="PTHR34823:SF1">
    <property type="entry name" value="CHITIN-BINDING TYPE-4 DOMAIN-CONTAINING PROTEIN"/>
    <property type="match status" value="1"/>
</dbReference>
<keyword evidence="4" id="KW-0812">Transmembrane</keyword>
<dbReference type="EMBL" id="BAAAYN010000046">
    <property type="protein sequence ID" value="GAA3394821.1"/>
    <property type="molecule type" value="Genomic_DNA"/>
</dbReference>
<dbReference type="PANTHER" id="PTHR34823">
    <property type="entry name" value="GLCNAC-BINDING PROTEIN A"/>
    <property type="match status" value="1"/>
</dbReference>
<keyword evidence="1" id="KW-0732">Signal</keyword>
<dbReference type="InterPro" id="IPR004302">
    <property type="entry name" value="Cellulose/chitin-bd_N"/>
</dbReference>
<dbReference type="SMART" id="SM00495">
    <property type="entry name" value="ChtBD3"/>
    <property type="match status" value="1"/>
</dbReference>
<dbReference type="Gene3D" id="2.10.10.20">
    <property type="entry name" value="Carbohydrate-binding module superfamily 5/12"/>
    <property type="match status" value="1"/>
</dbReference>
<dbReference type="InterPro" id="IPR051024">
    <property type="entry name" value="GlcNAc_Chitin_IntDeg"/>
</dbReference>
<dbReference type="Gene3D" id="2.70.50.50">
    <property type="entry name" value="chitin-binding protein cbp21"/>
    <property type="match status" value="1"/>
</dbReference>
<feature type="domain" description="Chitin-binding type-3" evidence="5">
    <location>
        <begin position="348"/>
        <end position="394"/>
    </location>
</feature>
<dbReference type="CDD" id="cd21177">
    <property type="entry name" value="LPMO_AA10"/>
    <property type="match status" value="1"/>
</dbReference>
<keyword evidence="4" id="KW-1133">Transmembrane helix</keyword>
<feature type="region of interest" description="Disordered" evidence="3">
    <location>
        <begin position="299"/>
        <end position="352"/>
    </location>
</feature>
<dbReference type="InterPro" id="IPR003610">
    <property type="entry name" value="CBM5/12"/>
</dbReference>
<keyword evidence="7" id="KW-1185">Reference proteome</keyword>
<evidence type="ECO:0000256" key="3">
    <source>
        <dbReference type="SAM" id="MobiDB-lite"/>
    </source>
</evidence>
<feature type="region of interest" description="Disordered" evidence="3">
    <location>
        <begin position="1"/>
        <end position="77"/>
    </location>
</feature>
<dbReference type="SUPFAM" id="SSF51055">
    <property type="entry name" value="Carbohydrate binding domain"/>
    <property type="match status" value="1"/>
</dbReference>
<feature type="transmembrane region" description="Helical" evidence="4">
    <location>
        <begin position="85"/>
        <end position="106"/>
    </location>
</feature>
<evidence type="ECO:0000256" key="4">
    <source>
        <dbReference type="SAM" id="Phobius"/>
    </source>
</evidence>
<evidence type="ECO:0000313" key="6">
    <source>
        <dbReference type="EMBL" id="GAA3394821.1"/>
    </source>
</evidence>
<dbReference type="Pfam" id="PF03067">
    <property type="entry name" value="LPMO_10"/>
    <property type="match status" value="1"/>
</dbReference>
<evidence type="ECO:0000313" key="7">
    <source>
        <dbReference type="Proteomes" id="UP001501676"/>
    </source>
</evidence>
<accession>A0ABP6T700</accession>
<name>A0ABP6T700_9ACTN</name>
<reference evidence="7" key="1">
    <citation type="journal article" date="2019" name="Int. J. Syst. Evol. Microbiol.">
        <title>The Global Catalogue of Microorganisms (GCM) 10K type strain sequencing project: providing services to taxonomists for standard genome sequencing and annotation.</title>
        <authorList>
            <consortium name="The Broad Institute Genomics Platform"/>
            <consortium name="The Broad Institute Genome Sequencing Center for Infectious Disease"/>
            <person name="Wu L."/>
            <person name="Ma J."/>
        </authorList>
    </citation>
    <scope>NUCLEOTIDE SEQUENCE [LARGE SCALE GENOMIC DNA]</scope>
    <source>
        <strain evidence="7">JCM 9458</strain>
    </source>
</reference>
<feature type="compositionally biased region" description="Low complexity" evidence="3">
    <location>
        <begin position="308"/>
        <end position="337"/>
    </location>
</feature>
<organism evidence="6 7">
    <name type="scientific">Cryptosporangium minutisporangium</name>
    <dbReference type="NCBI Taxonomy" id="113569"/>
    <lineage>
        <taxon>Bacteria</taxon>
        <taxon>Bacillati</taxon>
        <taxon>Actinomycetota</taxon>
        <taxon>Actinomycetes</taxon>
        <taxon>Cryptosporangiales</taxon>
        <taxon>Cryptosporangiaceae</taxon>
        <taxon>Cryptosporangium</taxon>
    </lineage>
</organism>
<feature type="compositionally biased region" description="Pro residues" evidence="3">
    <location>
        <begin position="65"/>
        <end position="75"/>
    </location>
</feature>
<comment type="caution">
    <text evidence="6">The sequence shown here is derived from an EMBL/GenBank/DDBJ whole genome shotgun (WGS) entry which is preliminary data.</text>
</comment>
<proteinExistence type="predicted"/>
<protein>
    <recommendedName>
        <fullName evidence="5">Chitin-binding type-3 domain-containing protein</fullName>
    </recommendedName>
</protein>
<dbReference type="InterPro" id="IPR014756">
    <property type="entry name" value="Ig_E-set"/>
</dbReference>
<keyword evidence="2" id="KW-0378">Hydrolase</keyword>
<dbReference type="Proteomes" id="UP001501676">
    <property type="component" value="Unassembled WGS sequence"/>
</dbReference>
<dbReference type="RefSeq" id="WP_345732148.1">
    <property type="nucleotide sequence ID" value="NZ_BAAAYN010000046.1"/>
</dbReference>
<keyword evidence="4" id="KW-0472">Membrane</keyword>
<dbReference type="InterPro" id="IPR036573">
    <property type="entry name" value="CBM_sf_5/12"/>
</dbReference>
<dbReference type="Pfam" id="PF02839">
    <property type="entry name" value="CBM_5_12"/>
    <property type="match status" value="1"/>
</dbReference>
<evidence type="ECO:0000256" key="1">
    <source>
        <dbReference type="ARBA" id="ARBA00022729"/>
    </source>
</evidence>
<dbReference type="SUPFAM" id="SSF81296">
    <property type="entry name" value="E set domains"/>
    <property type="match status" value="1"/>
</dbReference>
<dbReference type="CDD" id="cd12214">
    <property type="entry name" value="ChiA1_BD"/>
    <property type="match status" value="1"/>
</dbReference>
<gene>
    <name evidence="6" type="ORF">GCM10020369_65660</name>
</gene>
<evidence type="ECO:0000256" key="2">
    <source>
        <dbReference type="ARBA" id="ARBA00022801"/>
    </source>
</evidence>
<sequence length="394" mass="42089">MDGRARSASSVQPSARGSHRRAAKSPTELTNDLTKLLGRAAGAVTAVPQQPTPPEIVPGRHHADPPPPLPAPPEPTRFRFGRPQLLAAAGIVAAATVAVPLLLIWAPGAEATGTAITPASRGHACRAGTPNRDLFQACRAAAAIRTATDEALGDGTDVSIPDVGERHREVIPDTRLCSAGRERYRGLDLARDDWPTTVVPSEGTTTFEYRLDDRHSGRLRFFLTRAGYDPKQPLTWEDLEPKPIGQVTGKPGTDNAYRVRVRLPKRSGTHVVYTIWEREDTDAALYACSDVRFGRAGENRIPGDDDAATPAAPAAPAVRPTGATVSPSSARPSDAAPNGGDPNTDEPTPAWESGIAYDVDDLVEFDGVTYRCLQPHRSVPGWEPESAPALWEVA</sequence>
<evidence type="ECO:0000259" key="5">
    <source>
        <dbReference type="SMART" id="SM00495"/>
    </source>
</evidence>